<dbReference type="UniPathway" id="UPA00077">
    <property type="reaction ID" value="UER00156"/>
</dbReference>
<evidence type="ECO:0000256" key="11">
    <source>
        <dbReference type="ARBA" id="ARBA00030193"/>
    </source>
</evidence>
<evidence type="ECO:0000256" key="10">
    <source>
        <dbReference type="ARBA" id="ARBA00022909"/>
    </source>
</evidence>
<proteinExistence type="inferred from homology"/>
<dbReference type="InterPro" id="IPR045031">
    <property type="entry name" value="DHP_synth-like"/>
</dbReference>
<accession>A0A517MBM5</accession>
<dbReference type="PROSITE" id="PS00792">
    <property type="entry name" value="DHPS_1"/>
    <property type="match status" value="1"/>
</dbReference>
<dbReference type="InterPro" id="IPR006390">
    <property type="entry name" value="DHP_synth_dom"/>
</dbReference>
<dbReference type="Gene3D" id="3.20.20.20">
    <property type="entry name" value="Dihydropteroate synthase-like"/>
    <property type="match status" value="1"/>
</dbReference>
<evidence type="ECO:0000256" key="2">
    <source>
        <dbReference type="ARBA" id="ARBA00001946"/>
    </source>
</evidence>
<dbReference type="Proteomes" id="UP000320672">
    <property type="component" value="Chromosome"/>
</dbReference>
<dbReference type="KEGG" id="rml:FF011L_10300"/>
<keyword evidence="9 12" id="KW-0460">Magnesium</keyword>
<gene>
    <name evidence="14" type="primary">folP</name>
    <name evidence="14" type="ORF">FF011L_10300</name>
</gene>
<dbReference type="EC" id="2.5.1.15" evidence="5 12"/>
<comment type="function">
    <text evidence="12">Catalyzes the condensation of para-aminobenzoate (pABA) with 6-hydroxymethyl-7,8-dihydropterin diphosphate (DHPt-PP) to form 7,8-dihydropteroate (H2Pte), the immediate precursor of folate derivatives.</text>
</comment>
<dbReference type="EMBL" id="CP036262">
    <property type="protein sequence ID" value="QDS92288.1"/>
    <property type="molecule type" value="Genomic_DNA"/>
</dbReference>
<evidence type="ECO:0000256" key="6">
    <source>
        <dbReference type="ARBA" id="ARBA00016919"/>
    </source>
</evidence>
<evidence type="ECO:0000256" key="4">
    <source>
        <dbReference type="ARBA" id="ARBA00009503"/>
    </source>
</evidence>
<evidence type="ECO:0000256" key="1">
    <source>
        <dbReference type="ARBA" id="ARBA00000012"/>
    </source>
</evidence>
<dbReference type="CDD" id="cd00739">
    <property type="entry name" value="DHPS"/>
    <property type="match status" value="1"/>
</dbReference>
<dbReference type="SUPFAM" id="SSF51717">
    <property type="entry name" value="Dihydropteroate synthetase-like"/>
    <property type="match status" value="1"/>
</dbReference>
<dbReference type="GO" id="GO:0046656">
    <property type="term" value="P:folic acid biosynthetic process"/>
    <property type="evidence" value="ECO:0007669"/>
    <property type="project" value="UniProtKB-KW"/>
</dbReference>
<dbReference type="GO" id="GO:0005829">
    <property type="term" value="C:cytosol"/>
    <property type="evidence" value="ECO:0007669"/>
    <property type="project" value="TreeGrafter"/>
</dbReference>
<evidence type="ECO:0000259" key="13">
    <source>
        <dbReference type="PROSITE" id="PS50972"/>
    </source>
</evidence>
<feature type="domain" description="Pterin-binding" evidence="13">
    <location>
        <begin position="27"/>
        <end position="280"/>
    </location>
</feature>
<dbReference type="GO" id="GO:0004156">
    <property type="term" value="F:dihydropteroate synthase activity"/>
    <property type="evidence" value="ECO:0007669"/>
    <property type="project" value="UniProtKB-EC"/>
</dbReference>
<keyword evidence="15" id="KW-1185">Reference proteome</keyword>
<sequence length="292" mass="30961">MAAPSTPPTSNVLWRLRTRSLQRQTLPIVMGILNLTPDSFSDGGQHSGVADAVEAALRMEDAGAGILDIGGESTRPYSSPVAGDEELRRVTPVLERLQNRVSIPISIDTSKAVVAAAAIDLGAEIINDVSGLEGDPDMAATAARTDAGVCVMHCQGTPATMQDAPHYDNITEEICQYLLQRAEACLQAGINRERICLDPGIGFGKTHEHNLTLLRDAKQFTQLGWPILVGHSRKGFVGKILNDREKNRDAGTLGASLALAAAGIDVLRVHNVADTVDALRLFEAAGGLTAGR</sequence>
<keyword evidence="7 12" id="KW-0808">Transferase</keyword>
<dbReference type="AlphaFoldDB" id="A0A517MBM5"/>
<organism evidence="14 15">
    <name type="scientific">Roseimaritima multifibrata</name>
    <dbReference type="NCBI Taxonomy" id="1930274"/>
    <lineage>
        <taxon>Bacteria</taxon>
        <taxon>Pseudomonadati</taxon>
        <taxon>Planctomycetota</taxon>
        <taxon>Planctomycetia</taxon>
        <taxon>Pirellulales</taxon>
        <taxon>Pirellulaceae</taxon>
        <taxon>Roseimaritima</taxon>
    </lineage>
</organism>
<dbReference type="InterPro" id="IPR000489">
    <property type="entry name" value="Pterin-binding_dom"/>
</dbReference>
<evidence type="ECO:0000313" key="14">
    <source>
        <dbReference type="EMBL" id="QDS92288.1"/>
    </source>
</evidence>
<evidence type="ECO:0000256" key="9">
    <source>
        <dbReference type="ARBA" id="ARBA00022842"/>
    </source>
</evidence>
<dbReference type="GO" id="GO:0046654">
    <property type="term" value="P:tetrahydrofolate biosynthetic process"/>
    <property type="evidence" value="ECO:0007669"/>
    <property type="project" value="UniProtKB-UniPathway"/>
</dbReference>
<reference evidence="14 15" key="1">
    <citation type="submission" date="2019-02" db="EMBL/GenBank/DDBJ databases">
        <title>Deep-cultivation of Planctomycetes and their phenomic and genomic characterization uncovers novel biology.</title>
        <authorList>
            <person name="Wiegand S."/>
            <person name="Jogler M."/>
            <person name="Boedeker C."/>
            <person name="Pinto D."/>
            <person name="Vollmers J."/>
            <person name="Rivas-Marin E."/>
            <person name="Kohn T."/>
            <person name="Peeters S.H."/>
            <person name="Heuer A."/>
            <person name="Rast P."/>
            <person name="Oberbeckmann S."/>
            <person name="Bunk B."/>
            <person name="Jeske O."/>
            <person name="Meyerdierks A."/>
            <person name="Storesund J.E."/>
            <person name="Kallscheuer N."/>
            <person name="Luecker S."/>
            <person name="Lage O.M."/>
            <person name="Pohl T."/>
            <person name="Merkel B.J."/>
            <person name="Hornburger P."/>
            <person name="Mueller R.-W."/>
            <person name="Bruemmer F."/>
            <person name="Labrenz M."/>
            <person name="Spormann A.M."/>
            <person name="Op den Camp H."/>
            <person name="Overmann J."/>
            <person name="Amann R."/>
            <person name="Jetten M.S.M."/>
            <person name="Mascher T."/>
            <person name="Medema M.H."/>
            <person name="Devos D.P."/>
            <person name="Kaster A.-K."/>
            <person name="Ovreas L."/>
            <person name="Rohde M."/>
            <person name="Galperin M.Y."/>
            <person name="Jogler C."/>
        </authorList>
    </citation>
    <scope>NUCLEOTIDE SEQUENCE [LARGE SCALE GENOMIC DNA]</scope>
    <source>
        <strain evidence="14 15">FF011L</strain>
    </source>
</reference>
<protein>
    <recommendedName>
        <fullName evidence="6 12">Dihydropteroate synthase</fullName>
        <shortName evidence="12">DHPS</shortName>
        <ecNumber evidence="5 12">2.5.1.15</ecNumber>
    </recommendedName>
    <alternativeName>
        <fullName evidence="11 12">Dihydropteroate pyrophosphorylase</fullName>
    </alternativeName>
</protein>
<dbReference type="GO" id="GO:0046872">
    <property type="term" value="F:metal ion binding"/>
    <property type="evidence" value="ECO:0007669"/>
    <property type="project" value="UniProtKB-KW"/>
</dbReference>
<keyword evidence="10 12" id="KW-0289">Folate biosynthesis</keyword>
<dbReference type="PROSITE" id="PS00793">
    <property type="entry name" value="DHPS_2"/>
    <property type="match status" value="1"/>
</dbReference>
<comment type="catalytic activity">
    <reaction evidence="1">
        <text>(7,8-dihydropterin-6-yl)methyl diphosphate + 4-aminobenzoate = 7,8-dihydropteroate + diphosphate</text>
        <dbReference type="Rhea" id="RHEA:19949"/>
        <dbReference type="ChEBI" id="CHEBI:17836"/>
        <dbReference type="ChEBI" id="CHEBI:17839"/>
        <dbReference type="ChEBI" id="CHEBI:33019"/>
        <dbReference type="ChEBI" id="CHEBI:72950"/>
        <dbReference type="EC" id="2.5.1.15"/>
    </reaction>
</comment>
<evidence type="ECO:0000256" key="12">
    <source>
        <dbReference type="RuleBase" id="RU361205"/>
    </source>
</evidence>
<dbReference type="FunFam" id="3.20.20.20:FF:000006">
    <property type="entry name" value="Dihydropteroate synthase"/>
    <property type="match status" value="1"/>
</dbReference>
<name>A0A517MBM5_9BACT</name>
<evidence type="ECO:0000256" key="7">
    <source>
        <dbReference type="ARBA" id="ARBA00022679"/>
    </source>
</evidence>
<evidence type="ECO:0000256" key="8">
    <source>
        <dbReference type="ARBA" id="ARBA00022723"/>
    </source>
</evidence>
<evidence type="ECO:0000256" key="3">
    <source>
        <dbReference type="ARBA" id="ARBA00004763"/>
    </source>
</evidence>
<evidence type="ECO:0000313" key="15">
    <source>
        <dbReference type="Proteomes" id="UP000320672"/>
    </source>
</evidence>
<comment type="pathway">
    <text evidence="3 12">Cofactor biosynthesis; tetrahydrofolate biosynthesis; 7,8-dihydrofolate from 2-amino-4-hydroxy-6-hydroxymethyl-7,8-dihydropteridine diphosphate and 4-aminobenzoate: step 1/2.</text>
</comment>
<dbReference type="InterPro" id="IPR011005">
    <property type="entry name" value="Dihydropteroate_synth-like_sf"/>
</dbReference>
<keyword evidence="8 12" id="KW-0479">Metal-binding</keyword>
<evidence type="ECO:0000256" key="5">
    <source>
        <dbReference type="ARBA" id="ARBA00012458"/>
    </source>
</evidence>
<comment type="similarity">
    <text evidence="4 12">Belongs to the DHPS family.</text>
</comment>
<dbReference type="PROSITE" id="PS50972">
    <property type="entry name" value="PTERIN_BINDING"/>
    <property type="match status" value="1"/>
</dbReference>
<dbReference type="PANTHER" id="PTHR20941">
    <property type="entry name" value="FOLATE SYNTHESIS PROTEINS"/>
    <property type="match status" value="1"/>
</dbReference>
<comment type="cofactor">
    <cofactor evidence="2 12">
        <name>Mg(2+)</name>
        <dbReference type="ChEBI" id="CHEBI:18420"/>
    </cofactor>
</comment>
<dbReference type="PANTHER" id="PTHR20941:SF1">
    <property type="entry name" value="FOLIC ACID SYNTHESIS PROTEIN FOL1"/>
    <property type="match status" value="1"/>
</dbReference>
<dbReference type="Pfam" id="PF00809">
    <property type="entry name" value="Pterin_bind"/>
    <property type="match status" value="1"/>
</dbReference>
<dbReference type="NCBIfam" id="TIGR01496">
    <property type="entry name" value="DHPS"/>
    <property type="match status" value="1"/>
</dbReference>